<reference evidence="2" key="1">
    <citation type="journal article" date="2019" name="Int. J. Syst. Evol. Microbiol.">
        <title>The Global Catalogue of Microorganisms (GCM) 10K type strain sequencing project: providing services to taxonomists for standard genome sequencing and annotation.</title>
        <authorList>
            <consortium name="The Broad Institute Genomics Platform"/>
            <consortium name="The Broad Institute Genome Sequencing Center for Infectious Disease"/>
            <person name="Wu L."/>
            <person name="Ma J."/>
        </authorList>
    </citation>
    <scope>NUCLEOTIDE SEQUENCE [LARGE SCALE GENOMIC DNA]</scope>
    <source>
        <strain evidence="2">CCUG 63830</strain>
    </source>
</reference>
<comment type="caution">
    <text evidence="1">The sequence shown here is derived from an EMBL/GenBank/DDBJ whole genome shotgun (WGS) entry which is preliminary data.</text>
</comment>
<accession>A0ABW1ZQK5</accession>
<dbReference type="Proteomes" id="UP001596317">
    <property type="component" value="Unassembled WGS sequence"/>
</dbReference>
<evidence type="ECO:0000313" key="1">
    <source>
        <dbReference type="EMBL" id="MFC6662828.1"/>
    </source>
</evidence>
<protein>
    <submittedName>
        <fullName evidence="1">Uncharacterized protein</fullName>
    </submittedName>
</protein>
<evidence type="ECO:0000313" key="2">
    <source>
        <dbReference type="Proteomes" id="UP001596317"/>
    </source>
</evidence>
<proteinExistence type="predicted"/>
<dbReference type="Gene3D" id="3.50.50.60">
    <property type="entry name" value="FAD/NAD(P)-binding domain"/>
    <property type="match status" value="1"/>
</dbReference>
<keyword evidence="2" id="KW-1185">Reference proteome</keyword>
<organism evidence="1 2">
    <name type="scientific">Deinococcus multiflagellatus</name>
    <dbReference type="NCBI Taxonomy" id="1656887"/>
    <lineage>
        <taxon>Bacteria</taxon>
        <taxon>Thermotogati</taxon>
        <taxon>Deinococcota</taxon>
        <taxon>Deinococci</taxon>
        <taxon>Deinococcales</taxon>
        <taxon>Deinococcaceae</taxon>
        <taxon>Deinococcus</taxon>
    </lineage>
</organism>
<name>A0ABW1ZQK5_9DEIO</name>
<gene>
    <name evidence="1" type="ORF">ACFP90_22550</name>
</gene>
<sequence>MDAVIFATGYRANLDFLRGTGALDRQGEPVQRLGVSRTVSGLYFVGLSGQRALASATLRGAGQDAAVVVRHLVR</sequence>
<dbReference type="InterPro" id="IPR036188">
    <property type="entry name" value="FAD/NAD-bd_sf"/>
</dbReference>
<dbReference type="EMBL" id="JBHSWB010000002">
    <property type="protein sequence ID" value="MFC6662828.1"/>
    <property type="molecule type" value="Genomic_DNA"/>
</dbReference>
<dbReference type="RefSeq" id="WP_380058756.1">
    <property type="nucleotide sequence ID" value="NZ_JBHSWB010000002.1"/>
</dbReference>